<dbReference type="Proteomes" id="UP000244896">
    <property type="component" value="Chromosome"/>
</dbReference>
<dbReference type="PROSITE" id="PS51677">
    <property type="entry name" value="NODB"/>
    <property type="match status" value="1"/>
</dbReference>
<dbReference type="SUPFAM" id="SSF88713">
    <property type="entry name" value="Glycoside hydrolase/deacetylase"/>
    <property type="match status" value="1"/>
</dbReference>
<dbReference type="GO" id="GO:0005975">
    <property type="term" value="P:carbohydrate metabolic process"/>
    <property type="evidence" value="ECO:0007669"/>
    <property type="project" value="InterPro"/>
</dbReference>
<evidence type="ECO:0000313" key="2">
    <source>
        <dbReference type="EMBL" id="AWI08840.1"/>
    </source>
</evidence>
<name>A0A2U8E209_9BACT</name>
<dbReference type="RefSeq" id="WP_108824651.1">
    <property type="nucleotide sequence ID" value="NZ_CP023004.1"/>
</dbReference>
<protein>
    <submittedName>
        <fullName evidence="2">4-deoxy-4-formamido-L-arabinose-phosphoundecaprenol deformylase</fullName>
    </submittedName>
</protein>
<organism evidence="2 3">
    <name type="scientific">Ereboglobus luteus</name>
    <dbReference type="NCBI Taxonomy" id="1796921"/>
    <lineage>
        <taxon>Bacteria</taxon>
        <taxon>Pseudomonadati</taxon>
        <taxon>Verrucomicrobiota</taxon>
        <taxon>Opitutia</taxon>
        <taxon>Opitutales</taxon>
        <taxon>Opitutaceae</taxon>
        <taxon>Ereboglobus</taxon>
    </lineage>
</organism>
<evidence type="ECO:0000313" key="3">
    <source>
        <dbReference type="Proteomes" id="UP000244896"/>
    </source>
</evidence>
<dbReference type="EMBL" id="CP023004">
    <property type="protein sequence ID" value="AWI08840.1"/>
    <property type="molecule type" value="Genomic_DNA"/>
</dbReference>
<dbReference type="InterPro" id="IPR002509">
    <property type="entry name" value="NODB_dom"/>
</dbReference>
<dbReference type="KEGG" id="elut:CKA38_05865"/>
<sequence length="299" mass="33441">MPKLALKIDVDTERGTRVGVPALVALLREFEASACFLFSLGPDNTGKAIRRVFRPGFFKKVSRTSVVSMYGVRTLLNGTLLPAPHIGRKHAGVMRAVREAGFETGIHCNDHFRWQDYVRTMPLEKVRAEFGAARSEYERVFGTRALTAGAPGWQTCVNARQVYDEADLLYSSDTRGRAPFFPRIDGRVFNTLEIPSTLPTFDELLGRPEFPDDKIVAHYMSLLREDALNVFTLHAEIEGMMKAPLFRALLEACREAGVEFVRLDDCARELLKTRGTIPVRDIVMAEIDGRSGFVATEGE</sequence>
<dbReference type="AlphaFoldDB" id="A0A2U8E209"/>
<reference evidence="2 3" key="1">
    <citation type="journal article" date="2018" name="Syst. Appl. Microbiol.">
        <title>Ereboglobus luteus gen. nov. sp. nov. from cockroach guts, and new insights into the oxygen relationship of the genera Opitutus and Didymococcus (Verrucomicrobia: Opitutaceae).</title>
        <authorList>
            <person name="Tegtmeier D."/>
            <person name="Belitz A."/>
            <person name="Radek R."/>
            <person name="Heimerl T."/>
            <person name="Brune A."/>
        </authorList>
    </citation>
    <scope>NUCLEOTIDE SEQUENCE [LARGE SCALE GENOMIC DNA]</scope>
    <source>
        <strain evidence="2 3">Ho45</strain>
    </source>
</reference>
<dbReference type="Gene3D" id="3.20.20.370">
    <property type="entry name" value="Glycoside hydrolase/deacetylase"/>
    <property type="match status" value="1"/>
</dbReference>
<gene>
    <name evidence="2" type="ORF">CKA38_05865</name>
</gene>
<keyword evidence="3" id="KW-1185">Reference proteome</keyword>
<dbReference type="OrthoDB" id="9806342at2"/>
<evidence type="ECO:0000259" key="1">
    <source>
        <dbReference type="PROSITE" id="PS51677"/>
    </source>
</evidence>
<feature type="domain" description="NodB homology" evidence="1">
    <location>
        <begin position="2"/>
        <end position="261"/>
    </location>
</feature>
<dbReference type="GO" id="GO:0016810">
    <property type="term" value="F:hydrolase activity, acting on carbon-nitrogen (but not peptide) bonds"/>
    <property type="evidence" value="ECO:0007669"/>
    <property type="project" value="InterPro"/>
</dbReference>
<accession>A0A2U8E209</accession>
<dbReference type="InterPro" id="IPR011330">
    <property type="entry name" value="Glyco_hydro/deAcase_b/a-brl"/>
</dbReference>
<proteinExistence type="predicted"/>